<dbReference type="RefSeq" id="WP_315626331.1">
    <property type="nucleotide sequence ID" value="NZ_JAUHMF010000010.1"/>
</dbReference>
<name>A0ABU3NRU9_9CHLR</name>
<dbReference type="EMBL" id="JAUHMF010000010">
    <property type="protein sequence ID" value="MDT8899549.1"/>
    <property type="molecule type" value="Genomic_DNA"/>
</dbReference>
<organism evidence="2 3">
    <name type="scientific">Thermanaerothrix solaris</name>
    <dbReference type="NCBI Taxonomy" id="3058434"/>
    <lineage>
        <taxon>Bacteria</taxon>
        <taxon>Bacillati</taxon>
        <taxon>Chloroflexota</taxon>
        <taxon>Anaerolineae</taxon>
        <taxon>Anaerolineales</taxon>
        <taxon>Anaerolineaceae</taxon>
        <taxon>Thermanaerothrix</taxon>
    </lineage>
</organism>
<comment type="caution">
    <text evidence="2">The sequence shown here is derived from an EMBL/GenBank/DDBJ whole genome shotgun (WGS) entry which is preliminary data.</text>
</comment>
<evidence type="ECO:0000313" key="3">
    <source>
        <dbReference type="Proteomes" id="UP001254165"/>
    </source>
</evidence>
<dbReference type="Proteomes" id="UP001254165">
    <property type="component" value="Unassembled WGS sequence"/>
</dbReference>
<feature type="region of interest" description="Disordered" evidence="1">
    <location>
        <begin position="35"/>
        <end position="57"/>
    </location>
</feature>
<keyword evidence="3" id="KW-1185">Reference proteome</keyword>
<sequence>MPDPNRDYEDALKALAAWVHFLEQERQEVMHQLERLRRSAAAQTNTDNTPQGQGETQ</sequence>
<geneLocation type="plasmid" evidence="2">
    <name>p4228-RoL</name>
</geneLocation>
<evidence type="ECO:0000256" key="1">
    <source>
        <dbReference type="SAM" id="MobiDB-lite"/>
    </source>
</evidence>
<accession>A0ABU3NRU9</accession>
<protein>
    <submittedName>
        <fullName evidence="2">Uncharacterized protein</fullName>
    </submittedName>
</protein>
<reference evidence="2 3" key="1">
    <citation type="submission" date="2023-07" db="EMBL/GenBank/DDBJ databases">
        <title>Novel species of Thermanaerothrix with wide hydrolytic capabilities.</title>
        <authorList>
            <person name="Zayulina K.S."/>
            <person name="Podosokorskaya O.A."/>
            <person name="Elcheninov A.G."/>
        </authorList>
    </citation>
    <scope>NUCLEOTIDE SEQUENCE [LARGE SCALE GENOMIC DNA]</scope>
    <source>
        <strain evidence="2 3">4228-RoL</strain>
        <plasmid evidence="2">p4228-RoL</plasmid>
    </source>
</reference>
<feature type="compositionally biased region" description="Polar residues" evidence="1">
    <location>
        <begin position="41"/>
        <end position="57"/>
    </location>
</feature>
<evidence type="ECO:0000313" key="2">
    <source>
        <dbReference type="EMBL" id="MDT8899549.1"/>
    </source>
</evidence>
<gene>
    <name evidence="2" type="ORF">QYE77_14890</name>
</gene>
<keyword evidence="2" id="KW-0614">Plasmid</keyword>
<proteinExistence type="predicted"/>